<evidence type="ECO:0000259" key="4">
    <source>
        <dbReference type="Pfam" id="PF01420"/>
    </source>
</evidence>
<reference evidence="5" key="1">
    <citation type="submission" date="2023-03" db="EMBL/GenBank/DDBJ databases">
        <title>Actinoallomurus iriomotensis NBRC 103681.</title>
        <authorList>
            <person name="Ichikawa N."/>
            <person name="Sato H."/>
            <person name="Tonouchi N."/>
        </authorList>
    </citation>
    <scope>NUCLEOTIDE SEQUENCE</scope>
    <source>
        <strain evidence="5">NBRC 103681</strain>
    </source>
</reference>
<dbReference type="EMBL" id="BSTJ01000015">
    <property type="protein sequence ID" value="GLY80580.1"/>
    <property type="molecule type" value="Genomic_DNA"/>
</dbReference>
<dbReference type="PANTHER" id="PTHR30408">
    <property type="entry name" value="TYPE-1 RESTRICTION ENZYME ECOKI SPECIFICITY PROTEIN"/>
    <property type="match status" value="1"/>
</dbReference>
<proteinExistence type="inferred from homology"/>
<dbReference type="InterPro" id="IPR044946">
    <property type="entry name" value="Restrct_endonuc_typeI_TRD_sf"/>
</dbReference>
<dbReference type="GO" id="GO:0009307">
    <property type="term" value="P:DNA restriction-modification system"/>
    <property type="evidence" value="ECO:0007669"/>
    <property type="project" value="UniProtKB-KW"/>
</dbReference>
<dbReference type="SUPFAM" id="SSF116734">
    <property type="entry name" value="DNA methylase specificity domain"/>
    <property type="match status" value="2"/>
</dbReference>
<evidence type="ECO:0000313" key="6">
    <source>
        <dbReference type="Proteomes" id="UP001165135"/>
    </source>
</evidence>
<dbReference type="Gene3D" id="3.90.220.20">
    <property type="entry name" value="DNA methylase specificity domains"/>
    <property type="match status" value="2"/>
</dbReference>
<dbReference type="PANTHER" id="PTHR30408:SF12">
    <property type="entry name" value="TYPE I RESTRICTION ENZYME MJAVIII SPECIFICITY SUBUNIT"/>
    <property type="match status" value="1"/>
</dbReference>
<dbReference type="CDD" id="cd17253">
    <property type="entry name" value="RMtype1_S_Eco933I-TRD2-CR2_like"/>
    <property type="match status" value="1"/>
</dbReference>
<dbReference type="RefSeq" id="WP_285633725.1">
    <property type="nucleotide sequence ID" value="NZ_BSTJ01000015.1"/>
</dbReference>
<feature type="domain" description="Type I restriction modification DNA specificity" evidence="4">
    <location>
        <begin position="33"/>
        <end position="170"/>
    </location>
</feature>
<sequence>MSPNTIPLKSFTIEAQTGPFGSQLHAHEYIEKGIPVINPSNIKDGRLIPDEKATVSMETSRRLDVHRLQRGDIVFARRGDLGRGAVAKKEAEGWLCGTGCIRVRPNQDLLDPHFISYALQSIEVRSYFEKWAVGSTMGNLNTTIVLGLPIPNHPPEEQRRIANFLDAQITHIDKLDAVLREQVSLLEMRRQAQITEAVSGQTSRGKPRALRAVAEVILGRQRAPQHADGPHMVPYLRAANVKDGVLDLTDVLSMNFTLDEQQIFALRPGDILVTEGSGSINAVGASAVWGGEIPGVVCFQNTLLRIRPRKGLADGKFLEWWARSAFAAGEFASIATGANIYHLSAERVRTLPTRFPSLDDQRKIADRLTGETQNIDHFIELRERQLNLLSERRQALITAAVAGRFDVTTASSSFTT</sequence>
<name>A0A9W6RS32_9ACTN</name>
<accession>A0A9W6RS32</accession>
<keyword evidence="2" id="KW-0680">Restriction system</keyword>
<keyword evidence="3" id="KW-0238">DNA-binding</keyword>
<evidence type="ECO:0000313" key="5">
    <source>
        <dbReference type="EMBL" id="GLY80580.1"/>
    </source>
</evidence>
<dbReference type="InterPro" id="IPR000055">
    <property type="entry name" value="Restrct_endonuc_typeI_TRD"/>
</dbReference>
<gene>
    <name evidence="5" type="ORF">Airi01_088470</name>
</gene>
<evidence type="ECO:0000256" key="1">
    <source>
        <dbReference type="ARBA" id="ARBA00010923"/>
    </source>
</evidence>
<dbReference type="Proteomes" id="UP001165135">
    <property type="component" value="Unassembled WGS sequence"/>
</dbReference>
<dbReference type="Pfam" id="PF01420">
    <property type="entry name" value="Methylase_S"/>
    <property type="match status" value="1"/>
</dbReference>
<comment type="similarity">
    <text evidence="1">Belongs to the type-I restriction system S methylase family.</text>
</comment>
<dbReference type="AlphaFoldDB" id="A0A9W6RS32"/>
<evidence type="ECO:0000256" key="2">
    <source>
        <dbReference type="ARBA" id="ARBA00022747"/>
    </source>
</evidence>
<protein>
    <recommendedName>
        <fullName evidence="4">Type I restriction modification DNA specificity domain-containing protein</fullName>
    </recommendedName>
</protein>
<comment type="caution">
    <text evidence="5">The sequence shown here is derived from an EMBL/GenBank/DDBJ whole genome shotgun (WGS) entry which is preliminary data.</text>
</comment>
<dbReference type="GO" id="GO:0003677">
    <property type="term" value="F:DNA binding"/>
    <property type="evidence" value="ECO:0007669"/>
    <property type="project" value="UniProtKB-KW"/>
</dbReference>
<evidence type="ECO:0000256" key="3">
    <source>
        <dbReference type="ARBA" id="ARBA00023125"/>
    </source>
</evidence>
<organism evidence="5 6">
    <name type="scientific">Actinoallomurus iriomotensis</name>
    <dbReference type="NCBI Taxonomy" id="478107"/>
    <lineage>
        <taxon>Bacteria</taxon>
        <taxon>Bacillati</taxon>
        <taxon>Actinomycetota</taxon>
        <taxon>Actinomycetes</taxon>
        <taxon>Streptosporangiales</taxon>
        <taxon>Thermomonosporaceae</taxon>
        <taxon>Actinoallomurus</taxon>
    </lineage>
</organism>
<dbReference type="InterPro" id="IPR052021">
    <property type="entry name" value="Type-I_RS_S_subunit"/>
</dbReference>